<dbReference type="Pfam" id="PF11276">
    <property type="entry name" value="DUF3078"/>
    <property type="match status" value="1"/>
</dbReference>
<organism evidence="3 4">
    <name type="scientific">Lutimonas vermicola</name>
    <dbReference type="NCBI Taxonomy" id="414288"/>
    <lineage>
        <taxon>Bacteria</taxon>
        <taxon>Pseudomonadati</taxon>
        <taxon>Bacteroidota</taxon>
        <taxon>Flavobacteriia</taxon>
        <taxon>Flavobacteriales</taxon>
        <taxon>Flavobacteriaceae</taxon>
        <taxon>Lutimonas</taxon>
    </lineage>
</organism>
<sequence length="307" mass="34197">MKKLIVVLFIVSGISQINAQTKEELKALQKEKNDSISVLKGKADAIQSQIDALPGWRLRATGTIGGSISGFNNWYSKESPNSSVGNFGINVNAFADRIEEKYFWKNAMNVNIGWVKFDDKDDDTDSDSYEVATDVFSLSSLYGYKVSKNFAVSALMEYRSTLVNNFNDPGFLDLGVGGTWTPIADLVVVIHPANYNFVFSKGDAEYDSTFGAKVVADYTRKFGGLNVKSNLSVFMSYEGSDYSNYTWTNSFSYTLWKSLGVGFDFGLRKNKQEALNYNLISDPDATFDSINNDLQSYWLIGLNITLD</sequence>
<evidence type="ECO:0000313" key="4">
    <source>
        <dbReference type="Proteomes" id="UP001474120"/>
    </source>
</evidence>
<proteinExistence type="predicted"/>
<reference evidence="3 4" key="1">
    <citation type="submission" date="2024-04" db="EMBL/GenBank/DDBJ databases">
        <title>whole genome sequencing of Lutimonas vermicola strain IMCC1616.</title>
        <authorList>
            <person name="Bae S.S."/>
        </authorList>
    </citation>
    <scope>NUCLEOTIDE SEQUENCE [LARGE SCALE GENOMIC DNA]</scope>
    <source>
        <strain evidence="3 4">IMCC1616</strain>
    </source>
</reference>
<gene>
    <name evidence="3" type="ORF">AABB81_12625</name>
</gene>
<name>A0ABU9L683_9FLAO</name>
<evidence type="ECO:0000256" key="1">
    <source>
        <dbReference type="SAM" id="Coils"/>
    </source>
</evidence>
<feature type="coiled-coil region" evidence="1">
    <location>
        <begin position="11"/>
        <end position="38"/>
    </location>
</feature>
<evidence type="ECO:0000256" key="2">
    <source>
        <dbReference type="SAM" id="SignalP"/>
    </source>
</evidence>
<feature type="chain" id="PRO_5045727527" evidence="2">
    <location>
        <begin position="20"/>
        <end position="307"/>
    </location>
</feature>
<accession>A0ABU9L683</accession>
<dbReference type="InterPro" id="IPR021428">
    <property type="entry name" value="DUF3078"/>
</dbReference>
<feature type="signal peptide" evidence="2">
    <location>
        <begin position="1"/>
        <end position="19"/>
    </location>
</feature>
<comment type="caution">
    <text evidence="3">The sequence shown here is derived from an EMBL/GenBank/DDBJ whole genome shotgun (WGS) entry which is preliminary data.</text>
</comment>
<keyword evidence="2" id="KW-0732">Signal</keyword>
<dbReference type="EMBL" id="JBCDNA010000003">
    <property type="protein sequence ID" value="MEL4456745.1"/>
    <property type="molecule type" value="Genomic_DNA"/>
</dbReference>
<dbReference type="Proteomes" id="UP001474120">
    <property type="component" value="Unassembled WGS sequence"/>
</dbReference>
<evidence type="ECO:0000313" key="3">
    <source>
        <dbReference type="EMBL" id="MEL4456745.1"/>
    </source>
</evidence>
<keyword evidence="1" id="KW-0175">Coiled coil</keyword>
<keyword evidence="4" id="KW-1185">Reference proteome</keyword>
<dbReference type="RefSeq" id="WP_342160911.1">
    <property type="nucleotide sequence ID" value="NZ_JBCDNA010000003.1"/>
</dbReference>
<protein>
    <submittedName>
        <fullName evidence="3">DUF3078 domain-containing protein</fullName>
    </submittedName>
</protein>